<evidence type="ECO:0000256" key="1">
    <source>
        <dbReference type="ARBA" id="ARBA00004651"/>
    </source>
</evidence>
<evidence type="ECO:0000256" key="4">
    <source>
        <dbReference type="ARBA" id="ARBA00022692"/>
    </source>
</evidence>
<evidence type="ECO:0000259" key="8">
    <source>
        <dbReference type="Pfam" id="PF03176"/>
    </source>
</evidence>
<dbReference type="AlphaFoldDB" id="A0A2N9BJQ3"/>
<keyword evidence="5 7" id="KW-1133">Transmembrane helix</keyword>
<evidence type="ECO:0000256" key="3">
    <source>
        <dbReference type="ARBA" id="ARBA00022475"/>
    </source>
</evidence>
<dbReference type="PANTHER" id="PTHR33406">
    <property type="entry name" value="MEMBRANE PROTEIN MJ1562-RELATED"/>
    <property type="match status" value="1"/>
</dbReference>
<feature type="transmembrane region" description="Helical" evidence="7">
    <location>
        <begin position="7"/>
        <end position="27"/>
    </location>
</feature>
<keyword evidence="4 7" id="KW-0812">Transmembrane</keyword>
<dbReference type="PANTHER" id="PTHR33406:SF11">
    <property type="entry name" value="MEMBRANE PROTEIN SCO6666-RELATED"/>
    <property type="match status" value="1"/>
</dbReference>
<dbReference type="InterPro" id="IPR050545">
    <property type="entry name" value="Mycobact_MmpL"/>
</dbReference>
<dbReference type="InterPro" id="IPR004869">
    <property type="entry name" value="MMPL_dom"/>
</dbReference>
<dbReference type="EMBL" id="LT963352">
    <property type="protein sequence ID" value="SOR83589.1"/>
    <property type="molecule type" value="Genomic_DNA"/>
</dbReference>
<proteinExistence type="inferred from homology"/>
<dbReference type="GO" id="GO:0005886">
    <property type="term" value="C:plasma membrane"/>
    <property type="evidence" value="ECO:0007669"/>
    <property type="project" value="UniProtKB-SubCell"/>
</dbReference>
<protein>
    <submittedName>
        <fullName evidence="9">Membrane protein YdfJ</fullName>
    </submittedName>
</protein>
<name>A0A2N9BJQ3_STRCX</name>
<keyword evidence="6 7" id="KW-0472">Membrane</keyword>
<dbReference type="Pfam" id="PF03176">
    <property type="entry name" value="MMPL"/>
    <property type="match status" value="1"/>
</dbReference>
<evidence type="ECO:0000313" key="9">
    <source>
        <dbReference type="EMBL" id="SOR83589.1"/>
    </source>
</evidence>
<dbReference type="SUPFAM" id="SSF82866">
    <property type="entry name" value="Multidrug efflux transporter AcrB transmembrane domain"/>
    <property type="match status" value="1"/>
</dbReference>
<evidence type="ECO:0000256" key="2">
    <source>
        <dbReference type="ARBA" id="ARBA00010157"/>
    </source>
</evidence>
<evidence type="ECO:0000256" key="6">
    <source>
        <dbReference type="ARBA" id="ARBA00023136"/>
    </source>
</evidence>
<evidence type="ECO:0000256" key="5">
    <source>
        <dbReference type="ARBA" id="ARBA00022989"/>
    </source>
</evidence>
<organism evidence="9 10">
    <name type="scientific">Streptomyces chartreusis NRRL 3882</name>
    <dbReference type="NCBI Taxonomy" id="1079985"/>
    <lineage>
        <taxon>Bacteria</taxon>
        <taxon>Bacillati</taxon>
        <taxon>Actinomycetota</taxon>
        <taxon>Actinomycetes</taxon>
        <taxon>Kitasatosporales</taxon>
        <taxon>Streptomycetaceae</taxon>
        <taxon>Streptomyces</taxon>
    </lineage>
</organism>
<feature type="domain" description="Membrane transport protein MMPL" evidence="8">
    <location>
        <begin position="2"/>
        <end position="70"/>
    </location>
</feature>
<comment type="similarity">
    <text evidence="2">Belongs to the resistance-nodulation-cell division (RND) (TC 2.A.6) family. MmpL subfamily.</text>
</comment>
<reference evidence="10" key="1">
    <citation type="submission" date="2017-11" db="EMBL/GenBank/DDBJ databases">
        <authorList>
            <person name="Wibberg D."/>
        </authorList>
    </citation>
    <scope>NUCLEOTIDE SEQUENCE [LARGE SCALE GENOMIC DNA]</scope>
</reference>
<dbReference type="Proteomes" id="UP000235464">
    <property type="component" value="Chromosome I"/>
</dbReference>
<dbReference type="Gene3D" id="1.20.1640.10">
    <property type="entry name" value="Multidrug efflux transporter AcrB transmembrane domain"/>
    <property type="match status" value="1"/>
</dbReference>
<feature type="transmembrane region" description="Helical" evidence="7">
    <location>
        <begin position="39"/>
        <end position="64"/>
    </location>
</feature>
<gene>
    <name evidence="9" type="primary">ydfJ_11</name>
    <name evidence="9" type="ORF">SCNRRL3882_7035</name>
</gene>
<evidence type="ECO:0000256" key="7">
    <source>
        <dbReference type="SAM" id="Phobius"/>
    </source>
</evidence>
<comment type="subcellular location">
    <subcellularLocation>
        <location evidence="1">Cell membrane</location>
        <topology evidence="1">Multi-pass membrane protein</topology>
    </subcellularLocation>
</comment>
<sequence length="104" mass="11339">MIDGARHSVRVVTAAALIMFTVFAGFFPLDDALIKPIAFALAVGVAIDAFAVRLTLVPAVLALAGRHAWWLPAWLDRVLPDLDVEGTRLQKAPEVEHKEPERVS</sequence>
<accession>A0A2N9BJQ3</accession>
<keyword evidence="10" id="KW-1185">Reference proteome</keyword>
<keyword evidence="3" id="KW-1003">Cell membrane</keyword>
<evidence type="ECO:0000313" key="10">
    <source>
        <dbReference type="Proteomes" id="UP000235464"/>
    </source>
</evidence>